<gene>
    <name evidence="2" type="ORF">PPENT_87.1.T0030190</name>
</gene>
<evidence type="ECO:0000313" key="2">
    <source>
        <dbReference type="EMBL" id="CAD8134212.1"/>
    </source>
</evidence>
<accession>A0A8S1S3M3</accession>
<reference evidence="2" key="1">
    <citation type="submission" date="2021-01" db="EMBL/GenBank/DDBJ databases">
        <authorList>
            <consortium name="Genoscope - CEA"/>
            <person name="William W."/>
        </authorList>
    </citation>
    <scope>NUCLEOTIDE SEQUENCE</scope>
</reference>
<keyword evidence="1" id="KW-0175">Coiled coil</keyword>
<evidence type="ECO:0000313" key="3">
    <source>
        <dbReference type="Proteomes" id="UP000689195"/>
    </source>
</evidence>
<protein>
    <submittedName>
        <fullName evidence="2">Uncharacterized protein</fullName>
    </submittedName>
</protein>
<dbReference type="OrthoDB" id="301912at2759"/>
<sequence length="747" mass="89153">MQLLNFDQLVYPIMMQIRALRDVKKQDSMIQSILVRIQLKQECQNKVECLVLCLMKFALDYVIDGPNKVQIQYHYERNTIKEELICKLYRLQEFLSKQEFAKLKRQINDEIQNPEGFSETSSDNEQESFQIKLTGHLKEFSPEIQKLNAIIHDLKSQLSSFEAKETRRRNSIDQLTTAHFKEVQALKQQIRIQSQEEELNEYIEVVYFDRTSTLEPEICEMMNEKIRNIKQQYEKYVQQFMQRKKSQQIEQPIQVKQKDDVNKSVENLTEKELIKLLLNKQSNPYIIWKLIEEQRSCRFLLCVLTNQEKQYGISYKEINEILRCNKQDLRKLQEIKNQMQESQTLLSAQFSIQIQQYKRQLMNLNSQIQEQSAYYSQQLRILTDKNSNQNTIQFQTQIEILNKKILLLLNENINNKLEIDKLLITNKSQQQQIQFIYDNTKLLFQIIDSKAQLYSQLDKFDWSKDQSKILSTIQQSITNIDPFLCVLFQTQLSLLLFQHQAQKITLNVDITPYSKFTQTDEQDQISYIISNQTISNKDNLINKVNQYTQTNQFIQYSTRKINKTENLLDSNNIQINQMKFKQKFENDVFDRLFENPQKMNQKMQQLRPFIEKMNEKEFSDILQIFNSLQYDHSNEKFQLDLSSPNNQIIELPQQKPPQFEMTQRSLKFMNTLKQNKFNIQKKPSRSVDQNLVYQQANQLFTDLDKQRAQAQFQFQQSRTGSLNRRISRLIPTSLDEKLKQKRLLSIN</sequence>
<dbReference type="AlphaFoldDB" id="A0A8S1S3M3"/>
<feature type="coiled-coil region" evidence="1">
    <location>
        <begin position="322"/>
        <end position="374"/>
    </location>
</feature>
<proteinExistence type="predicted"/>
<evidence type="ECO:0000256" key="1">
    <source>
        <dbReference type="SAM" id="Coils"/>
    </source>
</evidence>
<name>A0A8S1S3M3_9CILI</name>
<dbReference type="Proteomes" id="UP000689195">
    <property type="component" value="Unassembled WGS sequence"/>
</dbReference>
<organism evidence="2 3">
    <name type="scientific">Paramecium pentaurelia</name>
    <dbReference type="NCBI Taxonomy" id="43138"/>
    <lineage>
        <taxon>Eukaryota</taxon>
        <taxon>Sar</taxon>
        <taxon>Alveolata</taxon>
        <taxon>Ciliophora</taxon>
        <taxon>Intramacronucleata</taxon>
        <taxon>Oligohymenophorea</taxon>
        <taxon>Peniculida</taxon>
        <taxon>Parameciidae</taxon>
        <taxon>Paramecium</taxon>
    </lineage>
</organism>
<dbReference type="EMBL" id="CAJJDO010000003">
    <property type="protein sequence ID" value="CAD8134212.1"/>
    <property type="molecule type" value="Genomic_DNA"/>
</dbReference>
<comment type="caution">
    <text evidence="2">The sequence shown here is derived from an EMBL/GenBank/DDBJ whole genome shotgun (WGS) entry which is preliminary data.</text>
</comment>
<keyword evidence="3" id="KW-1185">Reference proteome</keyword>